<evidence type="ECO:0000313" key="4">
    <source>
        <dbReference type="Proteomes" id="UP000349468"/>
    </source>
</evidence>
<reference evidence="3 4" key="1">
    <citation type="submission" date="2019-09" db="EMBL/GenBank/DDBJ databases">
        <authorList>
            <person name="Chandra G."/>
            <person name="Truman W A."/>
        </authorList>
    </citation>
    <scope>NUCLEOTIDE SEQUENCE [LARGE SCALE GENOMIC DNA]</scope>
    <source>
        <strain evidence="3">PS870</strain>
    </source>
</reference>
<gene>
    <name evidence="3" type="ORF">PS870_04416</name>
</gene>
<proteinExistence type="predicted"/>
<evidence type="ECO:0000259" key="2">
    <source>
        <dbReference type="Pfam" id="PF10145"/>
    </source>
</evidence>
<feature type="region of interest" description="Disordered" evidence="1">
    <location>
        <begin position="483"/>
        <end position="526"/>
    </location>
</feature>
<dbReference type="RefSeq" id="WP_154912966.1">
    <property type="nucleotide sequence ID" value="NZ_CABVIK010000015.1"/>
</dbReference>
<name>A0A5E7N725_PSEFL</name>
<dbReference type="InterPro" id="IPR010090">
    <property type="entry name" value="Phage_tape_meas"/>
</dbReference>
<dbReference type="Pfam" id="PF10145">
    <property type="entry name" value="PhageMin_Tail"/>
    <property type="match status" value="1"/>
</dbReference>
<feature type="region of interest" description="Disordered" evidence="1">
    <location>
        <begin position="1"/>
        <end position="28"/>
    </location>
</feature>
<dbReference type="NCBIfam" id="TIGR01760">
    <property type="entry name" value="tape_meas_TP901"/>
    <property type="match status" value="1"/>
</dbReference>
<accession>A0A5E7N725</accession>
<dbReference type="PANTHER" id="PTHR21525:SF9">
    <property type="entry name" value="CHANNEL_COLICIN DOMAIN-CONTAINING PROTEIN"/>
    <property type="match status" value="1"/>
</dbReference>
<dbReference type="PANTHER" id="PTHR21525">
    <property type="entry name" value="MOTILE SPERM PROTEIN"/>
    <property type="match status" value="1"/>
</dbReference>
<protein>
    <recommendedName>
        <fullName evidence="2">Phage tail tape measure protein domain-containing protein</fullName>
    </recommendedName>
</protein>
<evidence type="ECO:0000313" key="3">
    <source>
        <dbReference type="EMBL" id="VVP32931.1"/>
    </source>
</evidence>
<dbReference type="Proteomes" id="UP000349468">
    <property type="component" value="Unassembled WGS sequence"/>
</dbReference>
<organism evidence="3 4">
    <name type="scientific">Pseudomonas fluorescens</name>
    <dbReference type="NCBI Taxonomy" id="294"/>
    <lineage>
        <taxon>Bacteria</taxon>
        <taxon>Pseudomonadati</taxon>
        <taxon>Pseudomonadota</taxon>
        <taxon>Gammaproteobacteria</taxon>
        <taxon>Pseudomonadales</taxon>
        <taxon>Pseudomonadaceae</taxon>
        <taxon>Pseudomonas</taxon>
    </lineage>
</organism>
<feature type="compositionally biased region" description="Basic and acidic residues" evidence="1">
    <location>
        <begin position="490"/>
        <end position="504"/>
    </location>
</feature>
<dbReference type="AlphaFoldDB" id="A0A5E7N725"/>
<dbReference type="EMBL" id="CABVIK010000015">
    <property type="protein sequence ID" value="VVP32931.1"/>
    <property type="molecule type" value="Genomic_DNA"/>
</dbReference>
<evidence type="ECO:0000256" key="1">
    <source>
        <dbReference type="SAM" id="MobiDB-lite"/>
    </source>
</evidence>
<sequence length="716" mass="73739">MAESKYSPPGAEIKSIELPPLGSASETPGLAGITNPLSGLNLALTTASNDIRLLVEAQEKLRETLVSLNGTLASQQSLLKTNASAPAPAGEAKSKLKAEVDQRAPPEELTPAMAMQTALVDLNQKLQLDPEALQVVANEASRIATEKRTSASGTTGVQLVQVQLAAVNEGLVKNVNSDDVPQVLTDFARDIGIMASAYKIDAKEAGELMAGWHSSLKLDRAKSLDLGDAANRLGARVDLKATAADIGSVVKNGGETSLAAGMKPEHVAAIAAALLSASVSKDGAGASLKTLGTAFGKGDTATPEQRAAWAELDIEPGALTSRMRTDASGAIKEVLAVLSSKPAEQQSALIKTLFEGDVGIRELLKSPQDLNTAFTVASDKSKGSMAETADARGNTSQARWSALDASWTRLNTGLGNAVAPITDLAMVSADLVVSGLSSVVETFPKVIAGLSLLGAALATPFRGAIMNKLTSIVSSAKTELLKPDAAIKPPRSDEVVGQDQRKTGDGTPDNNGKQKPQGAADIKAPRPAMRSRLVTSMARAKTFTGRLGAPMAVASTSYDGIKALLAGDYKAASGALGSGVGGLAGGYAGAAAGAVIGSFIPVPVVGTAIGALVGGLIGSYVGSEGGEMLGESLYTEVDRLRSPDQVSKDLTSNPMDNRQFNYSPVIQITGADPTDSDRLTQKIMANLRMQFNGEFMPMMINPLSVRSDAALTDGGT</sequence>
<feature type="domain" description="Phage tail tape measure protein" evidence="2">
    <location>
        <begin position="181"/>
        <end position="354"/>
    </location>
</feature>